<dbReference type="RefSeq" id="WP_078716611.1">
    <property type="nucleotide sequence ID" value="NZ_FUYC01000003.1"/>
</dbReference>
<dbReference type="OrthoDB" id="5456272at2"/>
<dbReference type="InterPro" id="IPR007403">
    <property type="entry name" value="DUF456"/>
</dbReference>
<evidence type="ECO:0000313" key="3">
    <source>
        <dbReference type="Proteomes" id="UP000190027"/>
    </source>
</evidence>
<feature type="transmembrane region" description="Helical" evidence="1">
    <location>
        <begin position="47"/>
        <end position="68"/>
    </location>
</feature>
<dbReference type="Pfam" id="PF04306">
    <property type="entry name" value="DUF456"/>
    <property type="match status" value="1"/>
</dbReference>
<dbReference type="PANTHER" id="PTHR39165:SF1">
    <property type="entry name" value="DUF456 DOMAIN-CONTAINING PROTEIN"/>
    <property type="match status" value="1"/>
</dbReference>
<protein>
    <recommendedName>
        <fullName evidence="4">DUF456 domain-containing protein</fullName>
    </recommendedName>
</protein>
<keyword evidence="1" id="KW-1133">Transmembrane helix</keyword>
<evidence type="ECO:0000313" key="2">
    <source>
        <dbReference type="EMBL" id="SKA77747.1"/>
    </source>
</evidence>
<accession>A0A1T4WKR7</accession>
<dbReference type="AlphaFoldDB" id="A0A1T4WKR7"/>
<evidence type="ECO:0000256" key="1">
    <source>
        <dbReference type="SAM" id="Phobius"/>
    </source>
</evidence>
<dbReference type="STRING" id="1121449.SAMN02745704_01034"/>
<feature type="transmembrane region" description="Helical" evidence="1">
    <location>
        <begin position="80"/>
        <end position="98"/>
    </location>
</feature>
<keyword evidence="1" id="KW-0472">Membrane</keyword>
<dbReference type="Proteomes" id="UP000190027">
    <property type="component" value="Unassembled WGS sequence"/>
</dbReference>
<evidence type="ECO:0008006" key="4">
    <source>
        <dbReference type="Google" id="ProtNLM"/>
    </source>
</evidence>
<gene>
    <name evidence="2" type="ORF">SAMN02745704_01034</name>
</gene>
<name>A0A1T4WKR7_9BACT</name>
<dbReference type="EMBL" id="FUYC01000003">
    <property type="protein sequence ID" value="SKA77747.1"/>
    <property type="molecule type" value="Genomic_DNA"/>
</dbReference>
<dbReference type="PANTHER" id="PTHR39165">
    <property type="entry name" value="IG HYPOTHETICAL 17883"/>
    <property type="match status" value="1"/>
</dbReference>
<keyword evidence="3" id="KW-1185">Reference proteome</keyword>
<feature type="transmembrane region" description="Helical" evidence="1">
    <location>
        <begin position="145"/>
        <end position="166"/>
    </location>
</feature>
<reference evidence="2 3" key="1">
    <citation type="submission" date="2017-02" db="EMBL/GenBank/DDBJ databases">
        <authorList>
            <person name="Peterson S.W."/>
        </authorList>
    </citation>
    <scope>NUCLEOTIDE SEQUENCE [LARGE SCALE GENOMIC DNA]</scope>
    <source>
        <strain evidence="2 3">DSM 16080</strain>
    </source>
</reference>
<keyword evidence="1" id="KW-0812">Transmembrane</keyword>
<sequence>MDHIWAFLFLLLLFAAQSLNIFSLPGNWLVVIFASAWVLVRPEHGLTWLFVGVLAALAFAGEAVEWLAQSWGAKKYGASGRGNFGGFIGAIVGAILGAPFLFGVGALLGALLGAYAGCFVFEISHGRPASEASRASMGAFFGKSLGMTIKLSLGLTMFALCAPRVWP</sequence>
<organism evidence="2 3">
    <name type="scientific">Paucidesulfovibrio gracilis DSM 16080</name>
    <dbReference type="NCBI Taxonomy" id="1121449"/>
    <lineage>
        <taxon>Bacteria</taxon>
        <taxon>Pseudomonadati</taxon>
        <taxon>Thermodesulfobacteriota</taxon>
        <taxon>Desulfovibrionia</taxon>
        <taxon>Desulfovibrionales</taxon>
        <taxon>Desulfovibrionaceae</taxon>
        <taxon>Paucidesulfovibrio</taxon>
    </lineage>
</organism>
<proteinExistence type="predicted"/>